<organism evidence="1 2">
    <name type="scientific">Porites evermanni</name>
    <dbReference type="NCBI Taxonomy" id="104178"/>
    <lineage>
        <taxon>Eukaryota</taxon>
        <taxon>Metazoa</taxon>
        <taxon>Cnidaria</taxon>
        <taxon>Anthozoa</taxon>
        <taxon>Hexacorallia</taxon>
        <taxon>Scleractinia</taxon>
        <taxon>Fungiina</taxon>
        <taxon>Poritidae</taxon>
        <taxon>Porites</taxon>
    </lineage>
</organism>
<gene>
    <name evidence="1" type="ORF">PEVE_00016119</name>
</gene>
<protein>
    <submittedName>
        <fullName evidence="1">Uncharacterized protein</fullName>
    </submittedName>
</protein>
<evidence type="ECO:0000313" key="1">
    <source>
        <dbReference type="EMBL" id="CAH3185449.1"/>
    </source>
</evidence>
<accession>A0ABN8S6Q2</accession>
<evidence type="ECO:0000313" key="2">
    <source>
        <dbReference type="Proteomes" id="UP001159427"/>
    </source>
</evidence>
<sequence>MHCITLYSEGKKRRKTVTLGSRSVVFILSTLYCTIVDWSLTAEDNIPFPSLANHIVLSKFWKVYLDRKVISTDNYSICIKHGESFLTSNKC</sequence>
<keyword evidence="2" id="KW-1185">Reference proteome</keyword>
<dbReference type="EMBL" id="CALNXI010002258">
    <property type="protein sequence ID" value="CAH3185449.1"/>
    <property type="molecule type" value="Genomic_DNA"/>
</dbReference>
<comment type="caution">
    <text evidence="1">The sequence shown here is derived from an EMBL/GenBank/DDBJ whole genome shotgun (WGS) entry which is preliminary data.</text>
</comment>
<proteinExistence type="predicted"/>
<dbReference type="Proteomes" id="UP001159427">
    <property type="component" value="Unassembled WGS sequence"/>
</dbReference>
<reference evidence="1 2" key="1">
    <citation type="submission" date="2022-05" db="EMBL/GenBank/DDBJ databases">
        <authorList>
            <consortium name="Genoscope - CEA"/>
            <person name="William W."/>
        </authorList>
    </citation>
    <scope>NUCLEOTIDE SEQUENCE [LARGE SCALE GENOMIC DNA]</scope>
</reference>
<name>A0ABN8S6Q2_9CNID</name>